<gene>
    <name evidence="24" type="ORF">CR201_G0015049</name>
</gene>
<dbReference type="EMBL" id="NDHI03003408">
    <property type="protein sequence ID" value="PNJ61062.1"/>
    <property type="molecule type" value="Genomic_DNA"/>
</dbReference>
<evidence type="ECO:0000256" key="17">
    <source>
        <dbReference type="PROSITE-ProRule" id="PRU00043"/>
    </source>
</evidence>
<evidence type="ECO:0000256" key="4">
    <source>
        <dbReference type="ARBA" id="ARBA00022475"/>
    </source>
</evidence>
<dbReference type="GO" id="GO:0034332">
    <property type="term" value="P:adherens junction organization"/>
    <property type="evidence" value="ECO:0007669"/>
    <property type="project" value="TreeGrafter"/>
</dbReference>
<dbReference type="FunFam" id="2.60.40.60:FF:000217">
    <property type="entry name" value="Cadherin 5"/>
    <property type="match status" value="1"/>
</dbReference>
<comment type="function">
    <text evidence="19">Cadherins are calcium-dependent cell adhesion proteins.</text>
</comment>
<keyword evidence="9" id="KW-0677">Repeat</keyword>
<dbReference type="Gene3D" id="2.60.40.60">
    <property type="entry name" value="Cadherins"/>
    <property type="match status" value="4"/>
</dbReference>
<dbReference type="InterPro" id="IPR039808">
    <property type="entry name" value="Cadherin"/>
</dbReference>
<dbReference type="GO" id="GO:0005923">
    <property type="term" value="C:bicellular tight junction"/>
    <property type="evidence" value="ECO:0007669"/>
    <property type="project" value="TreeGrafter"/>
</dbReference>
<evidence type="ECO:0000259" key="23">
    <source>
        <dbReference type="PROSITE" id="PS50268"/>
    </source>
</evidence>
<dbReference type="Gene3D" id="4.10.900.10">
    <property type="entry name" value="TCF3-CBD (Catenin binding domain)"/>
    <property type="match status" value="1"/>
</dbReference>
<proteinExistence type="predicted"/>
<feature type="chain" id="PRO_5014350135" description="Cadherin-5" evidence="22">
    <location>
        <begin position="21"/>
        <end position="669"/>
    </location>
</feature>
<feature type="region of interest" description="Disordered" evidence="20">
    <location>
        <begin position="551"/>
        <end position="589"/>
    </location>
</feature>
<evidence type="ECO:0000256" key="12">
    <source>
        <dbReference type="ARBA" id="ARBA00022949"/>
    </source>
</evidence>
<accession>A0A2J8VU69</accession>
<dbReference type="GO" id="GO:0008013">
    <property type="term" value="F:beta-catenin binding"/>
    <property type="evidence" value="ECO:0007669"/>
    <property type="project" value="TreeGrafter"/>
</dbReference>
<keyword evidence="5" id="KW-0165">Cleavage on pair of basic residues</keyword>
<dbReference type="PANTHER" id="PTHR24027:SF89">
    <property type="entry name" value="CADHERIN-5"/>
    <property type="match status" value="1"/>
</dbReference>
<dbReference type="GO" id="GO:0005509">
    <property type="term" value="F:calcium ion binding"/>
    <property type="evidence" value="ECO:0007669"/>
    <property type="project" value="UniProtKB-UniRule"/>
</dbReference>
<dbReference type="GO" id="GO:0016342">
    <property type="term" value="C:catenin complex"/>
    <property type="evidence" value="ECO:0007669"/>
    <property type="project" value="TreeGrafter"/>
</dbReference>
<dbReference type="GO" id="GO:0019903">
    <property type="term" value="F:protein phosphatase binding"/>
    <property type="evidence" value="ECO:0007669"/>
    <property type="project" value="TreeGrafter"/>
</dbReference>
<keyword evidence="10 17" id="KW-0106">Calcium</keyword>
<dbReference type="GO" id="GO:0045296">
    <property type="term" value="F:cadherin binding"/>
    <property type="evidence" value="ECO:0007669"/>
    <property type="project" value="TreeGrafter"/>
</dbReference>
<feature type="transmembrane region" description="Helical" evidence="21">
    <location>
        <begin position="481"/>
        <end position="505"/>
    </location>
</feature>
<evidence type="ECO:0000256" key="8">
    <source>
        <dbReference type="ARBA" id="ARBA00022729"/>
    </source>
</evidence>
<evidence type="ECO:0000256" key="7">
    <source>
        <dbReference type="ARBA" id="ARBA00022723"/>
    </source>
</evidence>
<dbReference type="InterPro" id="IPR000233">
    <property type="entry name" value="Cadherin_Y-type_LIR"/>
</dbReference>
<dbReference type="InterPro" id="IPR027397">
    <property type="entry name" value="Catenin-bd_sf"/>
</dbReference>
<evidence type="ECO:0000256" key="5">
    <source>
        <dbReference type="ARBA" id="ARBA00022685"/>
    </source>
</evidence>
<dbReference type="PROSITE" id="PS50268">
    <property type="entry name" value="CADHERIN_2"/>
    <property type="match status" value="4"/>
</dbReference>
<dbReference type="CDD" id="cd11304">
    <property type="entry name" value="Cadherin_repeat"/>
    <property type="match status" value="4"/>
</dbReference>
<dbReference type="GO" id="GO:2000114">
    <property type="term" value="P:regulation of establishment of cell polarity"/>
    <property type="evidence" value="ECO:0007669"/>
    <property type="project" value="UniProtKB-ARBA"/>
</dbReference>
<evidence type="ECO:0000313" key="24">
    <source>
        <dbReference type="EMBL" id="PNJ61062.1"/>
    </source>
</evidence>
<evidence type="ECO:0000256" key="20">
    <source>
        <dbReference type="SAM" id="MobiDB-lite"/>
    </source>
</evidence>
<keyword evidence="7" id="KW-0479">Metal-binding</keyword>
<organism evidence="24">
    <name type="scientific">Pongo abelii</name>
    <name type="common">Sumatran orangutan</name>
    <name type="synonym">Pongo pygmaeus abelii</name>
    <dbReference type="NCBI Taxonomy" id="9601"/>
    <lineage>
        <taxon>Eukaryota</taxon>
        <taxon>Metazoa</taxon>
        <taxon>Chordata</taxon>
        <taxon>Craniata</taxon>
        <taxon>Vertebrata</taxon>
        <taxon>Euteleostomi</taxon>
        <taxon>Mammalia</taxon>
        <taxon>Eutheria</taxon>
        <taxon>Euarchontoglires</taxon>
        <taxon>Primates</taxon>
        <taxon>Haplorrhini</taxon>
        <taxon>Catarrhini</taxon>
        <taxon>Hominidae</taxon>
        <taxon>Pongo</taxon>
    </lineage>
</organism>
<dbReference type="InterPro" id="IPR002126">
    <property type="entry name" value="Cadherin-like_dom"/>
</dbReference>
<dbReference type="InterPro" id="IPR015919">
    <property type="entry name" value="Cadherin-like_sf"/>
</dbReference>
<reference evidence="24" key="1">
    <citation type="submission" date="2017-12" db="EMBL/GenBank/DDBJ databases">
        <title>High-resolution comparative analysis of great ape genomes.</title>
        <authorList>
            <person name="Pollen A."/>
            <person name="Hastie A."/>
            <person name="Hormozdiari F."/>
            <person name="Dougherty M."/>
            <person name="Liu R."/>
            <person name="Chaisson M."/>
            <person name="Hoppe E."/>
            <person name="Hill C."/>
            <person name="Pang A."/>
            <person name="Hillier L."/>
            <person name="Baker C."/>
            <person name="Armstrong J."/>
            <person name="Shendure J."/>
            <person name="Paten B."/>
            <person name="Wilson R."/>
            <person name="Chao H."/>
            <person name="Schneider V."/>
            <person name="Ventura M."/>
            <person name="Kronenberg Z."/>
            <person name="Murali S."/>
            <person name="Gordon D."/>
            <person name="Cantsilieris S."/>
            <person name="Munson K."/>
            <person name="Nelson B."/>
            <person name="Raja A."/>
            <person name="Underwood J."/>
            <person name="Diekhans M."/>
            <person name="Fiddes I."/>
            <person name="Haussler D."/>
            <person name="Eichler E."/>
        </authorList>
    </citation>
    <scope>NUCLEOTIDE SEQUENCE [LARGE SCALE GENOMIC DNA]</scope>
    <source>
        <strain evidence="24">Susie</strain>
    </source>
</reference>
<evidence type="ECO:0000256" key="11">
    <source>
        <dbReference type="ARBA" id="ARBA00022889"/>
    </source>
</evidence>
<dbReference type="GO" id="GO:0007156">
    <property type="term" value="P:homophilic cell adhesion via plasma membrane adhesion molecules"/>
    <property type="evidence" value="ECO:0007669"/>
    <property type="project" value="InterPro"/>
</dbReference>
<evidence type="ECO:0000256" key="1">
    <source>
        <dbReference type="ARBA" id="ARBA00004251"/>
    </source>
</evidence>
<keyword evidence="15" id="KW-0325">Glycoprotein</keyword>
<name>A0A2J8VU69_PONAB</name>
<dbReference type="FunFam" id="2.60.40.60:FF:000012">
    <property type="entry name" value="Cadherin 24"/>
    <property type="match status" value="1"/>
</dbReference>
<comment type="caution">
    <text evidence="24">The sequence shown here is derived from an EMBL/GenBank/DDBJ whole genome shotgun (WGS) entry which is preliminary data.</text>
</comment>
<keyword evidence="6 18" id="KW-0812">Transmembrane</keyword>
<keyword evidence="8 22" id="KW-0732">Signal</keyword>
<keyword evidence="11 18" id="KW-0130">Cell adhesion</keyword>
<dbReference type="FunFam" id="4.10.900.10:FF:000008">
    <property type="entry name" value="Cadherin 5"/>
    <property type="match status" value="1"/>
</dbReference>
<dbReference type="PROSITE" id="PS00232">
    <property type="entry name" value="CADHERIN_1"/>
    <property type="match status" value="1"/>
</dbReference>
<dbReference type="GO" id="GO:0043534">
    <property type="term" value="P:blood vessel endothelial cell migration"/>
    <property type="evidence" value="ECO:0007669"/>
    <property type="project" value="UniProtKB-ARBA"/>
</dbReference>
<protein>
    <recommendedName>
        <fullName evidence="3">Cadherin-5</fullName>
    </recommendedName>
    <alternativeName>
        <fullName evidence="16">Vascular endothelial cadherin</fullName>
    </alternativeName>
</protein>
<keyword evidence="4" id="KW-1003">Cell membrane</keyword>
<feature type="domain" description="Cadherin" evidence="23">
    <location>
        <begin position="259"/>
        <end position="372"/>
    </location>
</feature>
<dbReference type="PANTHER" id="PTHR24027">
    <property type="entry name" value="CADHERIN-23"/>
    <property type="match status" value="1"/>
</dbReference>
<dbReference type="SUPFAM" id="SSF49313">
    <property type="entry name" value="Cadherin-like"/>
    <property type="match status" value="4"/>
</dbReference>
<sequence>MQRLMMLLATSGACLGLLAAAAVAAAGANPAQRDIHSLLPTHRRQKRDWIWNQMHIDEEKNTSLPHHVGKIKSSVSRKNAKYLLKGEYVGKVFRVDAETGDVFAIERLDRENISEYHLTAVIVDKDTGENLETPSSFTIKVHDVNDNWPVFTHRLFNASVPESSAVGTSVISVTAVDADDPTVGDHASVMYQILKGKEYFAIDNSGRIVTITKSLDREKQARYEIVVEARDAQGLRGDSGTATVLVTLQDINDNFPFFTQTKYTFVVPEDTRVGTSVGSLFVEDPDEPQNRMTKYSILRGDYQDAFTIETNPTHNEGIIKPTKPLDYEYIQQYSFIVEATDPTIDLRYMSPPAGNRAQVIINITDVDEPPIFQQPFYHFQLVLQISAIDKDITPRNVKFKFTLNTENNFTLTDNHDNTANITVKYGQFDRENTKVHFLPVVISDNGMPSRTGTSTLTVAVCKCNEQGEFTFCEDMAAQVGVSIQAVVAILLCLLTITVITLLIFLRRRLRKQARAHGKSVPEIHEQLVTYDEEGGGEMDTTSYDVSVLNSVRRGGAKPPRPALDARPSLYAQVQKPPRHTPGAHGGPGEMAAMIEVKKDEADHDGDGPPYDTLHIYGYEGSESIAESLSSLGTDSSDSDVDYDFLNDWGPRFKMLAELYGSDPREELVY</sequence>
<feature type="signal peptide" evidence="22">
    <location>
        <begin position="1"/>
        <end position="20"/>
    </location>
</feature>
<evidence type="ECO:0000256" key="22">
    <source>
        <dbReference type="SAM" id="SignalP"/>
    </source>
</evidence>
<evidence type="ECO:0000256" key="3">
    <source>
        <dbReference type="ARBA" id="ARBA00021701"/>
    </source>
</evidence>
<evidence type="ECO:0000256" key="18">
    <source>
        <dbReference type="RuleBase" id="RU003318"/>
    </source>
</evidence>
<evidence type="ECO:0000256" key="16">
    <source>
        <dbReference type="ARBA" id="ARBA00030559"/>
    </source>
</evidence>
<comment type="subcellular location">
    <subcellularLocation>
        <location evidence="2">Cell junction</location>
        <location evidence="2">Adherens junction</location>
    </subcellularLocation>
    <subcellularLocation>
        <location evidence="1 18">Cell membrane</location>
        <topology evidence="1 18">Single-pass type I membrane protein</topology>
    </subcellularLocation>
</comment>
<feature type="domain" description="Cadherin" evidence="23">
    <location>
        <begin position="152"/>
        <end position="258"/>
    </location>
</feature>
<evidence type="ECO:0000256" key="19">
    <source>
        <dbReference type="RuleBase" id="RU004357"/>
    </source>
</evidence>
<evidence type="ECO:0000256" key="21">
    <source>
        <dbReference type="SAM" id="Phobius"/>
    </source>
</evidence>
<dbReference type="GO" id="GO:0005912">
    <property type="term" value="C:adherens junction"/>
    <property type="evidence" value="ECO:0007669"/>
    <property type="project" value="UniProtKB-SubCell"/>
</dbReference>
<dbReference type="AlphaFoldDB" id="A0A2J8VU69"/>
<dbReference type="FunFam" id="2.60.40.60:FF:000219">
    <property type="entry name" value="Cadherin 5"/>
    <property type="match status" value="1"/>
</dbReference>
<evidence type="ECO:0000256" key="13">
    <source>
        <dbReference type="ARBA" id="ARBA00022989"/>
    </source>
</evidence>
<dbReference type="PRINTS" id="PR00205">
    <property type="entry name" value="CADHERIN"/>
</dbReference>
<keyword evidence="13 21" id="KW-1133">Transmembrane helix</keyword>
<dbReference type="GO" id="GO:0016339">
    <property type="term" value="P:calcium-dependent cell-cell adhesion via plasma membrane cell adhesion molecules"/>
    <property type="evidence" value="ECO:0007669"/>
    <property type="project" value="TreeGrafter"/>
</dbReference>
<dbReference type="InterPro" id="IPR020894">
    <property type="entry name" value="Cadherin_CS"/>
</dbReference>
<dbReference type="Pfam" id="PF00028">
    <property type="entry name" value="Cadherin"/>
    <property type="match status" value="4"/>
</dbReference>
<evidence type="ECO:0000256" key="9">
    <source>
        <dbReference type="ARBA" id="ARBA00022737"/>
    </source>
</evidence>
<feature type="domain" description="Cadherin" evidence="23">
    <location>
        <begin position="382"/>
        <end position="471"/>
    </location>
</feature>
<dbReference type="GO" id="GO:0000902">
    <property type="term" value="P:cell morphogenesis"/>
    <property type="evidence" value="ECO:0007669"/>
    <property type="project" value="TreeGrafter"/>
</dbReference>
<dbReference type="Pfam" id="PF01049">
    <property type="entry name" value="CADH_Y-type_LIR"/>
    <property type="match status" value="1"/>
</dbReference>
<evidence type="ECO:0000256" key="2">
    <source>
        <dbReference type="ARBA" id="ARBA00004536"/>
    </source>
</evidence>
<evidence type="ECO:0000256" key="10">
    <source>
        <dbReference type="ARBA" id="ARBA00022837"/>
    </source>
</evidence>
<dbReference type="GO" id="GO:0044331">
    <property type="term" value="P:cell-cell adhesion mediated by cadherin"/>
    <property type="evidence" value="ECO:0007669"/>
    <property type="project" value="TreeGrafter"/>
</dbReference>
<dbReference type="SMART" id="SM00112">
    <property type="entry name" value="CA"/>
    <property type="match status" value="4"/>
</dbReference>
<evidence type="ECO:0000256" key="6">
    <source>
        <dbReference type="ARBA" id="ARBA00022692"/>
    </source>
</evidence>
<keyword evidence="12" id="KW-0965">Cell junction</keyword>
<keyword evidence="14 21" id="KW-0472">Membrane</keyword>
<feature type="domain" description="Cadherin" evidence="23">
    <location>
        <begin position="57"/>
        <end position="151"/>
    </location>
</feature>
<evidence type="ECO:0000256" key="14">
    <source>
        <dbReference type="ARBA" id="ARBA00023136"/>
    </source>
</evidence>
<dbReference type="GO" id="GO:0007043">
    <property type="term" value="P:cell-cell junction assembly"/>
    <property type="evidence" value="ECO:0007669"/>
    <property type="project" value="TreeGrafter"/>
</dbReference>
<evidence type="ECO:0000256" key="15">
    <source>
        <dbReference type="ARBA" id="ARBA00023180"/>
    </source>
</evidence>